<dbReference type="InterPro" id="IPR008972">
    <property type="entry name" value="Cupredoxin"/>
</dbReference>
<keyword evidence="6" id="KW-0325">Glycoprotein</keyword>
<evidence type="ECO:0000256" key="3">
    <source>
        <dbReference type="ARBA" id="ARBA00023002"/>
    </source>
</evidence>
<evidence type="ECO:0000313" key="12">
    <source>
        <dbReference type="Proteomes" id="UP000757232"/>
    </source>
</evidence>
<dbReference type="InterPro" id="IPR002355">
    <property type="entry name" value="Cu_oxidase_Cu_BS"/>
</dbReference>
<evidence type="ECO:0000256" key="2">
    <source>
        <dbReference type="ARBA" id="ARBA00022723"/>
    </source>
</evidence>
<proteinExistence type="inferred from homology"/>
<dbReference type="PROSITE" id="PS00079">
    <property type="entry name" value="MULTICOPPER_OXIDASE1"/>
    <property type="match status" value="1"/>
</dbReference>
<dbReference type="Pfam" id="PF07732">
    <property type="entry name" value="Cu-oxidase_3"/>
    <property type="match status" value="1"/>
</dbReference>
<keyword evidence="4" id="KW-0186">Copper</keyword>
<dbReference type="Pfam" id="PF00394">
    <property type="entry name" value="Cu-oxidase"/>
    <property type="match status" value="1"/>
</dbReference>
<evidence type="ECO:0000259" key="8">
    <source>
        <dbReference type="Pfam" id="PF00394"/>
    </source>
</evidence>
<dbReference type="Pfam" id="PF07731">
    <property type="entry name" value="Cu-oxidase_2"/>
    <property type="match status" value="1"/>
</dbReference>
<evidence type="ECO:0000313" key="11">
    <source>
        <dbReference type="EMBL" id="OCB87661.1"/>
    </source>
</evidence>
<dbReference type="Proteomes" id="UP000757232">
    <property type="component" value="Unassembled WGS sequence"/>
</dbReference>
<keyword evidence="2" id="KW-0479">Metal-binding</keyword>
<keyword evidence="3" id="KW-0560">Oxidoreductase</keyword>
<keyword evidence="12" id="KW-1185">Reference proteome</keyword>
<sequence>MLVKEPLLSPVFLSLYLVHNVFSTDVNVELTVRNAQVAPNDVECSSVIVNGQHPAPLITGIKGDRFLLSVMDNLTDPTMDRCPIVPEHSFLYNFTVPDQAGTFWYHSHLLVQYSDGLRGPFVVYDPQDPLADLYDVDDVSTVITLTDWYNRYTFSIAGHNITIVEADGVEHEQFTVDSLTIHAAQRYSFIVTMDQSVFNYWIRAIPNFPENSNNNGGMNSAILRYDGAPDQEPTTTPKANPVQMNEADLHPLINPGAPGIPEPGAADVNLRMQIGQNSDEFVVNGVTFRPPTVPVLLQILSGTTDARSLLPAGSVYSIPASKAIEVVITIAISSKEYKFKNPVRRDVVAIGEGGDEVTFRFFADNPDPWFMHCHIDWHLEGGLAIVFAEDVPDIPPKCQYLITQAYTLFDPEDWLNLCPLFNELNPDAHLGVN</sequence>
<dbReference type="SUPFAM" id="SSF49503">
    <property type="entry name" value="Cupredoxins"/>
    <property type="match status" value="3"/>
</dbReference>
<dbReference type="EMBL" id="LNZH02000189">
    <property type="protein sequence ID" value="OCB87661.1"/>
    <property type="molecule type" value="Genomic_DNA"/>
</dbReference>
<evidence type="ECO:0000259" key="10">
    <source>
        <dbReference type="Pfam" id="PF07732"/>
    </source>
</evidence>
<evidence type="ECO:0000256" key="7">
    <source>
        <dbReference type="SAM" id="SignalP"/>
    </source>
</evidence>
<dbReference type="Gene3D" id="2.60.40.420">
    <property type="entry name" value="Cupredoxins - blue copper proteins"/>
    <property type="match status" value="4"/>
</dbReference>
<dbReference type="PANTHER" id="PTHR11709:SF511">
    <property type="entry name" value="LACCASE"/>
    <property type="match status" value="1"/>
</dbReference>
<feature type="signal peptide" evidence="7">
    <location>
        <begin position="1"/>
        <end position="23"/>
    </location>
</feature>
<feature type="domain" description="Plastocyanin-like" evidence="9">
    <location>
        <begin position="333"/>
        <end position="391"/>
    </location>
</feature>
<accession>A0A9Q5N8B8</accession>
<gene>
    <name evidence="11" type="ORF">A7U60_g5187</name>
</gene>
<name>A0A9Q5N8B8_SANBA</name>
<dbReference type="FunFam" id="2.60.40.420:FF:000045">
    <property type="entry name" value="Laccase 2"/>
    <property type="match status" value="1"/>
</dbReference>
<dbReference type="InterPro" id="IPR001117">
    <property type="entry name" value="Cu-oxidase_2nd"/>
</dbReference>
<comment type="caution">
    <text evidence="11">The sequence shown here is derived from an EMBL/GenBank/DDBJ whole genome shotgun (WGS) entry which is preliminary data.</text>
</comment>
<feature type="domain" description="Plastocyanin-like" evidence="10">
    <location>
        <begin position="80"/>
        <end position="127"/>
    </location>
</feature>
<protein>
    <submittedName>
        <fullName evidence="11">Laccase</fullName>
    </submittedName>
</protein>
<organism evidence="11 12">
    <name type="scientific">Sanghuangporus baumii</name>
    <name type="common">Phellinus baumii</name>
    <dbReference type="NCBI Taxonomy" id="108892"/>
    <lineage>
        <taxon>Eukaryota</taxon>
        <taxon>Fungi</taxon>
        <taxon>Dikarya</taxon>
        <taxon>Basidiomycota</taxon>
        <taxon>Agaricomycotina</taxon>
        <taxon>Agaricomycetes</taxon>
        <taxon>Hymenochaetales</taxon>
        <taxon>Hymenochaetaceae</taxon>
        <taxon>Sanghuangporus</taxon>
    </lineage>
</organism>
<dbReference type="AlphaFoldDB" id="A0A9Q5N8B8"/>
<dbReference type="InterPro" id="IPR045087">
    <property type="entry name" value="Cu-oxidase_fam"/>
</dbReference>
<dbReference type="PANTHER" id="PTHR11709">
    <property type="entry name" value="MULTI-COPPER OXIDASE"/>
    <property type="match status" value="1"/>
</dbReference>
<dbReference type="InterPro" id="IPR011707">
    <property type="entry name" value="Cu-oxidase-like_N"/>
</dbReference>
<evidence type="ECO:0000256" key="6">
    <source>
        <dbReference type="ARBA" id="ARBA00023180"/>
    </source>
</evidence>
<dbReference type="InterPro" id="IPR033138">
    <property type="entry name" value="Cu_oxidase_CS"/>
</dbReference>
<dbReference type="GO" id="GO:0005507">
    <property type="term" value="F:copper ion binding"/>
    <property type="evidence" value="ECO:0007669"/>
    <property type="project" value="InterPro"/>
</dbReference>
<evidence type="ECO:0000256" key="1">
    <source>
        <dbReference type="ARBA" id="ARBA00010609"/>
    </source>
</evidence>
<evidence type="ECO:0000256" key="4">
    <source>
        <dbReference type="ARBA" id="ARBA00023008"/>
    </source>
</evidence>
<evidence type="ECO:0000256" key="5">
    <source>
        <dbReference type="ARBA" id="ARBA00023157"/>
    </source>
</evidence>
<dbReference type="GO" id="GO:0016491">
    <property type="term" value="F:oxidoreductase activity"/>
    <property type="evidence" value="ECO:0007669"/>
    <property type="project" value="UniProtKB-KW"/>
</dbReference>
<dbReference type="PROSITE" id="PS00080">
    <property type="entry name" value="MULTICOPPER_OXIDASE2"/>
    <property type="match status" value="1"/>
</dbReference>
<dbReference type="InterPro" id="IPR011706">
    <property type="entry name" value="Cu-oxidase_C"/>
</dbReference>
<comment type="similarity">
    <text evidence="1">Belongs to the multicopper oxidase family.</text>
</comment>
<feature type="chain" id="PRO_5040165303" evidence="7">
    <location>
        <begin position="24"/>
        <end position="433"/>
    </location>
</feature>
<keyword evidence="5" id="KW-1015">Disulfide bond</keyword>
<dbReference type="OrthoDB" id="2121828at2759"/>
<evidence type="ECO:0000259" key="9">
    <source>
        <dbReference type="Pfam" id="PF07731"/>
    </source>
</evidence>
<reference evidence="11" key="1">
    <citation type="submission" date="2016-06" db="EMBL/GenBank/DDBJ databases">
        <title>Draft Genome sequence of the fungus Inonotus baumii.</title>
        <authorList>
            <person name="Zhu H."/>
            <person name="Lin W."/>
        </authorList>
    </citation>
    <scope>NUCLEOTIDE SEQUENCE</scope>
    <source>
        <strain evidence="11">821</strain>
    </source>
</reference>
<keyword evidence="7" id="KW-0732">Signal</keyword>
<feature type="domain" description="Plastocyanin-like" evidence="8">
    <location>
        <begin position="152"/>
        <end position="228"/>
    </location>
</feature>